<dbReference type="AlphaFoldDB" id="A0A1I8IES2"/>
<dbReference type="GO" id="GO:0046974">
    <property type="term" value="F:histone H3K9 methyltransferase activity"/>
    <property type="evidence" value="ECO:0007669"/>
    <property type="project" value="TreeGrafter"/>
</dbReference>
<protein>
    <submittedName>
        <fullName evidence="5 6">SET domain-containing protein</fullName>
    </submittedName>
</protein>
<evidence type="ECO:0000313" key="6">
    <source>
        <dbReference type="WBParaSite" id="maker-uti_cns_0047869-snap-gene-0.4-mRNA-1"/>
    </source>
</evidence>
<comment type="subcellular location">
    <subcellularLocation>
        <location evidence="1">Nucleus</location>
    </subcellularLocation>
</comment>
<proteinExistence type="predicted"/>
<dbReference type="Proteomes" id="UP000095280">
    <property type="component" value="Unplaced"/>
</dbReference>
<dbReference type="PROSITE" id="PS50280">
    <property type="entry name" value="SET"/>
    <property type="match status" value="1"/>
</dbReference>
<dbReference type="WBParaSite" id="maker-uti_cns_0011897-snap-gene-0.3-mRNA-1">
    <property type="protein sequence ID" value="maker-uti_cns_0011897-snap-gene-0.3-mRNA-1"/>
    <property type="gene ID" value="maker-uti_cns_0011897-snap-gene-0.3"/>
</dbReference>
<evidence type="ECO:0000256" key="2">
    <source>
        <dbReference type="ARBA" id="ARBA00023242"/>
    </source>
</evidence>
<dbReference type="GO" id="GO:0005634">
    <property type="term" value="C:nucleus"/>
    <property type="evidence" value="ECO:0007669"/>
    <property type="project" value="UniProtKB-SubCell"/>
</dbReference>
<dbReference type="InterPro" id="IPR051516">
    <property type="entry name" value="SETDB_methyltransferase"/>
</dbReference>
<keyword evidence="2" id="KW-0539">Nucleus</keyword>
<dbReference type="SMART" id="SM00317">
    <property type="entry name" value="SET"/>
    <property type="match status" value="1"/>
</dbReference>
<evidence type="ECO:0000313" key="5">
    <source>
        <dbReference type="WBParaSite" id="maker-uti_cns_0011897-snap-gene-0.3-mRNA-1"/>
    </source>
</evidence>
<reference evidence="5 6" key="1">
    <citation type="submission" date="2016-11" db="UniProtKB">
        <authorList>
            <consortium name="WormBaseParasite"/>
        </authorList>
    </citation>
    <scope>IDENTIFICATION</scope>
</reference>
<dbReference type="GO" id="GO:0010629">
    <property type="term" value="P:negative regulation of gene expression"/>
    <property type="evidence" value="ECO:0007669"/>
    <property type="project" value="TreeGrafter"/>
</dbReference>
<dbReference type="InterPro" id="IPR001214">
    <property type="entry name" value="SET_dom"/>
</dbReference>
<dbReference type="PANTHER" id="PTHR46024">
    <property type="entry name" value="HISTONE-LYSINE N-METHYLTRANSFERASE EGGLESS"/>
    <property type="match status" value="1"/>
</dbReference>
<dbReference type="Pfam" id="PF00856">
    <property type="entry name" value="SET"/>
    <property type="match status" value="1"/>
</dbReference>
<sequence>SPQVFRTARKGWGIRTLHDIPKGAFICIYAGEVYNEETAVRYGTELGDEYQAELDLIEIMQMEKEGFERFAREPEDRVRFNSSSASGPVDLRTSWFGESHPYVMDAKQRGNLGRYMNHSCEPNCRVQSVFVKTHDPRFPETAFFALRRISAGEELCWDYSYEVGSVPGKELICYCSTPSCR</sequence>
<name>A0A1I8IES2_9PLAT</name>
<dbReference type="WBParaSite" id="maker-uti_cns_0047869-snap-gene-0.4-mRNA-1">
    <property type="protein sequence ID" value="maker-uti_cns_0047869-snap-gene-0.4-mRNA-1"/>
    <property type="gene ID" value="maker-uti_cns_0047869-snap-gene-0.4"/>
</dbReference>
<evidence type="ECO:0000259" key="3">
    <source>
        <dbReference type="PROSITE" id="PS50280"/>
    </source>
</evidence>
<organism evidence="4 5">
    <name type="scientific">Macrostomum lignano</name>
    <dbReference type="NCBI Taxonomy" id="282301"/>
    <lineage>
        <taxon>Eukaryota</taxon>
        <taxon>Metazoa</taxon>
        <taxon>Spiralia</taxon>
        <taxon>Lophotrochozoa</taxon>
        <taxon>Platyhelminthes</taxon>
        <taxon>Rhabditophora</taxon>
        <taxon>Macrostomorpha</taxon>
        <taxon>Macrostomida</taxon>
        <taxon>Macrostomidae</taxon>
        <taxon>Macrostomum</taxon>
    </lineage>
</organism>
<evidence type="ECO:0000313" key="4">
    <source>
        <dbReference type="Proteomes" id="UP000095280"/>
    </source>
</evidence>
<feature type="domain" description="SET" evidence="3">
    <location>
        <begin position="1"/>
        <end position="160"/>
    </location>
</feature>
<dbReference type="PANTHER" id="PTHR46024:SF1">
    <property type="entry name" value="HISTONE-LYSINE N-METHYLTRANSFERASE EGGLESS"/>
    <property type="match status" value="1"/>
</dbReference>
<dbReference type="Gene3D" id="2.170.270.10">
    <property type="entry name" value="SET domain"/>
    <property type="match status" value="1"/>
</dbReference>
<evidence type="ECO:0000256" key="1">
    <source>
        <dbReference type="ARBA" id="ARBA00004123"/>
    </source>
</evidence>
<dbReference type="GO" id="GO:0070828">
    <property type="term" value="P:heterochromatin organization"/>
    <property type="evidence" value="ECO:0007669"/>
    <property type="project" value="TreeGrafter"/>
</dbReference>
<keyword evidence="4" id="KW-1185">Reference proteome</keyword>
<dbReference type="SUPFAM" id="SSF82199">
    <property type="entry name" value="SET domain"/>
    <property type="match status" value="1"/>
</dbReference>
<dbReference type="InterPro" id="IPR046341">
    <property type="entry name" value="SET_dom_sf"/>
</dbReference>
<accession>A0A1I8IES2</accession>